<dbReference type="EMBL" id="SGXE01000001">
    <property type="protein sequence ID" value="RZS98814.1"/>
    <property type="molecule type" value="Genomic_DNA"/>
</dbReference>
<dbReference type="Pfam" id="PF23571">
    <property type="entry name" value="GH3_M"/>
    <property type="match status" value="1"/>
</dbReference>
<gene>
    <name evidence="3" type="ORF">EV197_0014</name>
</gene>
<dbReference type="GO" id="GO:0016881">
    <property type="term" value="F:acid-amino acid ligase activity"/>
    <property type="evidence" value="ECO:0007669"/>
    <property type="project" value="TreeGrafter"/>
</dbReference>
<keyword evidence="4" id="KW-1185">Reference proteome</keyword>
<feature type="domain" description="GH3 middle" evidence="1">
    <location>
        <begin position="297"/>
        <end position="366"/>
    </location>
</feature>
<dbReference type="InterPro" id="IPR004993">
    <property type="entry name" value="GH3"/>
</dbReference>
<evidence type="ECO:0000313" key="3">
    <source>
        <dbReference type="EMBL" id="RZS98814.1"/>
    </source>
</evidence>
<feature type="domain" description="GH3 C-terminal" evidence="2">
    <location>
        <begin position="381"/>
        <end position="493"/>
    </location>
</feature>
<dbReference type="PANTHER" id="PTHR31901">
    <property type="entry name" value="GH3 DOMAIN-CONTAINING PROTEIN"/>
    <property type="match status" value="1"/>
</dbReference>
<comment type="caution">
    <text evidence="3">The sequence shown here is derived from an EMBL/GenBank/DDBJ whole genome shotgun (WGS) entry which is preliminary data.</text>
</comment>
<dbReference type="GO" id="GO:0005737">
    <property type="term" value="C:cytoplasm"/>
    <property type="evidence" value="ECO:0007669"/>
    <property type="project" value="TreeGrafter"/>
</dbReference>
<evidence type="ECO:0000259" key="1">
    <source>
        <dbReference type="Pfam" id="PF23571"/>
    </source>
</evidence>
<dbReference type="Proteomes" id="UP000292262">
    <property type="component" value="Unassembled WGS sequence"/>
</dbReference>
<organism evidence="3 4">
    <name type="scientific">Aquimarina brevivitae</name>
    <dbReference type="NCBI Taxonomy" id="323412"/>
    <lineage>
        <taxon>Bacteria</taxon>
        <taxon>Pseudomonadati</taxon>
        <taxon>Bacteroidota</taxon>
        <taxon>Flavobacteriia</taxon>
        <taxon>Flavobacteriales</taxon>
        <taxon>Flavobacteriaceae</taxon>
        <taxon>Aquimarina</taxon>
    </lineage>
</organism>
<dbReference type="RefSeq" id="WP_130284694.1">
    <property type="nucleotide sequence ID" value="NZ_SGXE01000001.1"/>
</dbReference>
<dbReference type="AlphaFoldDB" id="A0A4Q7PEH0"/>
<reference evidence="3 4" key="1">
    <citation type="submission" date="2019-02" db="EMBL/GenBank/DDBJ databases">
        <title>Genomic Encyclopedia of Type Strains, Phase IV (KMG-IV): sequencing the most valuable type-strain genomes for metagenomic binning, comparative biology and taxonomic classification.</title>
        <authorList>
            <person name="Goeker M."/>
        </authorList>
    </citation>
    <scope>NUCLEOTIDE SEQUENCE [LARGE SCALE GENOMIC DNA]</scope>
    <source>
        <strain evidence="3 4">DSM 17196</strain>
    </source>
</reference>
<name>A0A4Q7PEH0_9FLAO</name>
<dbReference type="PANTHER" id="PTHR31901:SF9">
    <property type="entry name" value="GH3 DOMAIN-CONTAINING PROTEIN"/>
    <property type="match status" value="1"/>
</dbReference>
<evidence type="ECO:0000259" key="2">
    <source>
        <dbReference type="Pfam" id="PF23572"/>
    </source>
</evidence>
<dbReference type="Pfam" id="PF03321">
    <property type="entry name" value="GH3"/>
    <property type="match status" value="1"/>
</dbReference>
<accession>A0A4Q7PEH0</accession>
<sequence length="512" mass="59377">MPIPLVNSIASWFLKKRFHQMELFLKYPNEVQLELLHVLLDTARNTEFGKEYGFSSIHNYETFKQRVPIRSYEDYEPYIERCRHGENNIFWPSTIKWFAKSSGTTNAKSKFIPVSQDSLEDCHFAAGKDLLCMYLNNNPESRLFTGKSLRLGGSKELYKENGTYFGDLSAIIIDNMPFWAEFSSTPSNEVSLMSNWEIKMQAIVNETILENVTSLAGVPSWMLVLLNKVLETTGREDLLTIWPNLEVYFHGGVSFEPYREQYQKILPRPDFRYYEIYNASEGFFAIQDRNDSTELLLMLDYGIFYEFIPMDTYGTPEEIVIPLSEVAIGVNYAIIITTNAGLWRYKIGDTIRFTSINPYRIKISGRTKHHINVFGEELIIENAEEALRNTSLATNSEIVDYTVAPIFMKGKEKGAHEWIIEFKKKPECLNEFAQILDDNLKRVNSDYEAKRFNNTTLTILQLKEGRKNLFYDWLKKHDKLGGQHKIPRLSNSRTYVDQLLELNKANTLTSDL</sequence>
<evidence type="ECO:0000313" key="4">
    <source>
        <dbReference type="Proteomes" id="UP000292262"/>
    </source>
</evidence>
<dbReference type="Pfam" id="PF23572">
    <property type="entry name" value="GH3_C"/>
    <property type="match status" value="1"/>
</dbReference>
<protein>
    <submittedName>
        <fullName evidence="3">GH3 auxin-responsive promoter</fullName>
    </submittedName>
</protein>
<proteinExistence type="predicted"/>
<dbReference type="OrthoDB" id="5678283at2"/>
<dbReference type="InterPro" id="IPR055377">
    <property type="entry name" value="GH3_M"/>
</dbReference>
<dbReference type="InterPro" id="IPR055378">
    <property type="entry name" value="GH3_C"/>
</dbReference>